<keyword evidence="3" id="KW-0862">Zinc</keyword>
<name>A0ABM0WPK2_CAMSA</name>
<dbReference type="RefSeq" id="XP_010474229.1">
    <property type="nucleotide sequence ID" value="XM_010475927.1"/>
</dbReference>
<keyword evidence="2 4" id="KW-0863">Zinc-finger</keyword>
<dbReference type="InterPro" id="IPR007527">
    <property type="entry name" value="Znf_SWIM"/>
</dbReference>
<dbReference type="PROSITE" id="PS50966">
    <property type="entry name" value="ZF_SWIM"/>
    <property type="match status" value="1"/>
</dbReference>
<evidence type="ECO:0000256" key="3">
    <source>
        <dbReference type="ARBA" id="ARBA00022833"/>
    </source>
</evidence>
<dbReference type="SMART" id="SM00575">
    <property type="entry name" value="ZnF_PMZ"/>
    <property type="match status" value="1"/>
</dbReference>
<keyword evidence="7" id="KW-1185">Reference proteome</keyword>
<evidence type="ECO:0000256" key="2">
    <source>
        <dbReference type="ARBA" id="ARBA00022771"/>
    </source>
</evidence>
<sequence length="702" mass="80235">MEMEDNNIDETSGTIDEGGEDEEKSGTLDGYCIDEEKSGTLDGYCVDEEKSGTLDGFGEEEVESCLQYNVSEEEVQSGILVGCGGDEIFSIDDMSFSGKIEKQMIRGVEGLDTTSQTLERIRIGQIHGSKAELQFKLRMITIFQNFDYTTIKSTKTLLVLKYYVPGCSWRIRASTIRRSSQFKVRKYIDIHTCPVTKRCSRHRQATSKCFGELYLVKFGKIGVGIRPMHIMDVMKAMYGIEIDYWKAYKALVHAREMVQGTWESGYADLPTFLHRIKAANPGTITKLECDEEDKFKFLFIAFGACINGFQFIRNVIVVDGTHLKGKFLGVLLVAVGQDGNGKIFPIAFGIVDYENDVSWEWFLTQLRKICPDHHELVIISDRHKSIGKTIRKVFPLAHRGICTYHLYQNLLKKYKERSTLILVRKAIKAYRVSEFTTIFNEIRIEKPDLAMYLENVDVRLWSRANFPGNRYGILTSNIAESMKKVLLNARGYPIACLLEELRKLISKWFMRRRERAMSLPTLFTPKVEKILKKRSDIANTLYVQHIDAHLSHVTGGELGCVVDLRQMCCTCRVYDIDKIPCEHALAAATKRQNLSEETLVHPYYTKKYLYYAYVESINPDDVELESPLDITNTRCLPPRKRRGAGRPKKSRYLSALEKAMGKQPPLKKRKLSQEPSPQKLRKHHTCSECKTAGHNRATCTNI</sequence>
<dbReference type="InterPro" id="IPR004332">
    <property type="entry name" value="Transposase_MuDR"/>
</dbReference>
<proteinExistence type="predicted"/>
<dbReference type="PANTHER" id="PTHR31973">
    <property type="entry name" value="POLYPROTEIN, PUTATIVE-RELATED"/>
    <property type="match status" value="1"/>
</dbReference>
<dbReference type="PANTHER" id="PTHR31973:SF187">
    <property type="entry name" value="MUTATOR TRANSPOSASE MUDRA PROTEIN"/>
    <property type="match status" value="1"/>
</dbReference>
<evidence type="ECO:0000259" key="6">
    <source>
        <dbReference type="PROSITE" id="PS50966"/>
    </source>
</evidence>
<organism evidence="7 8">
    <name type="scientific">Camelina sativa</name>
    <name type="common">False flax</name>
    <name type="synonym">Myagrum sativum</name>
    <dbReference type="NCBI Taxonomy" id="90675"/>
    <lineage>
        <taxon>Eukaryota</taxon>
        <taxon>Viridiplantae</taxon>
        <taxon>Streptophyta</taxon>
        <taxon>Embryophyta</taxon>
        <taxon>Tracheophyta</taxon>
        <taxon>Spermatophyta</taxon>
        <taxon>Magnoliopsida</taxon>
        <taxon>eudicotyledons</taxon>
        <taxon>Gunneridae</taxon>
        <taxon>Pentapetalae</taxon>
        <taxon>rosids</taxon>
        <taxon>malvids</taxon>
        <taxon>Brassicales</taxon>
        <taxon>Brassicaceae</taxon>
        <taxon>Camelineae</taxon>
        <taxon>Camelina</taxon>
    </lineage>
</organism>
<feature type="domain" description="SWIM-type" evidence="6">
    <location>
        <begin position="560"/>
        <end position="592"/>
    </location>
</feature>
<protein>
    <submittedName>
        <fullName evidence="8">Uncharacterized protein LOC104753717</fullName>
    </submittedName>
</protein>
<reference evidence="8" key="2">
    <citation type="submission" date="2025-08" db="UniProtKB">
        <authorList>
            <consortium name="RefSeq"/>
        </authorList>
    </citation>
    <scope>IDENTIFICATION</scope>
    <source>
        <tissue evidence="8">Leaf</tissue>
    </source>
</reference>
<accession>A0ABM0WPK2</accession>
<evidence type="ECO:0000313" key="8">
    <source>
        <dbReference type="RefSeq" id="XP_010474229.1"/>
    </source>
</evidence>
<dbReference type="Pfam" id="PF03108">
    <property type="entry name" value="DBD_Tnp_Mut"/>
    <property type="match status" value="1"/>
</dbReference>
<evidence type="ECO:0000256" key="4">
    <source>
        <dbReference type="PROSITE-ProRule" id="PRU00325"/>
    </source>
</evidence>
<gene>
    <name evidence="8" type="primary">LOC104753717</name>
</gene>
<evidence type="ECO:0000256" key="1">
    <source>
        <dbReference type="ARBA" id="ARBA00022723"/>
    </source>
</evidence>
<evidence type="ECO:0000256" key="5">
    <source>
        <dbReference type="SAM" id="MobiDB-lite"/>
    </source>
</evidence>
<dbReference type="GeneID" id="104753717"/>
<feature type="region of interest" description="Disordered" evidence="5">
    <location>
        <begin position="1"/>
        <end position="32"/>
    </location>
</feature>
<dbReference type="Proteomes" id="UP000694864">
    <property type="component" value="Chromosome 16"/>
</dbReference>
<reference evidence="7" key="1">
    <citation type="journal article" date="2014" name="Nat. Commun.">
        <title>The emerging biofuel crop Camelina sativa retains a highly undifferentiated hexaploid genome structure.</title>
        <authorList>
            <person name="Kagale S."/>
            <person name="Koh C."/>
            <person name="Nixon J."/>
            <person name="Bollina V."/>
            <person name="Clarke W.E."/>
            <person name="Tuteja R."/>
            <person name="Spillane C."/>
            <person name="Robinson S.J."/>
            <person name="Links M.G."/>
            <person name="Clarke C."/>
            <person name="Higgins E.E."/>
            <person name="Huebert T."/>
            <person name="Sharpe A.G."/>
            <person name="Parkin I.A."/>
        </authorList>
    </citation>
    <scope>NUCLEOTIDE SEQUENCE [LARGE SCALE GENOMIC DNA]</scope>
    <source>
        <strain evidence="7">cv. DH55</strain>
    </source>
</reference>
<dbReference type="InterPro" id="IPR018289">
    <property type="entry name" value="MULE_transposase_dom"/>
</dbReference>
<dbReference type="Pfam" id="PF10551">
    <property type="entry name" value="MULE"/>
    <property type="match status" value="1"/>
</dbReference>
<dbReference type="Pfam" id="PF04434">
    <property type="entry name" value="SWIM"/>
    <property type="match status" value="1"/>
</dbReference>
<dbReference type="InterPro" id="IPR006564">
    <property type="entry name" value="Znf_PMZ"/>
</dbReference>
<feature type="region of interest" description="Disordered" evidence="5">
    <location>
        <begin position="657"/>
        <end position="684"/>
    </location>
</feature>
<evidence type="ECO:0000313" key="7">
    <source>
        <dbReference type="Proteomes" id="UP000694864"/>
    </source>
</evidence>
<keyword evidence="1" id="KW-0479">Metal-binding</keyword>